<evidence type="ECO:0000313" key="2">
    <source>
        <dbReference type="Proteomes" id="UP000764045"/>
    </source>
</evidence>
<dbReference type="AlphaFoldDB" id="A0A939B4B3"/>
<accession>A0A939B4B3</accession>
<organism evidence="1 2">
    <name type="scientific">Marseilla massiliensis</name>
    <dbReference type="NCBI Taxonomy" id="1841864"/>
    <lineage>
        <taxon>Bacteria</taxon>
        <taxon>Pseudomonadati</taxon>
        <taxon>Bacteroidota</taxon>
        <taxon>Bacteroidia</taxon>
        <taxon>Bacteroidales</taxon>
        <taxon>Prevotellaceae</taxon>
        <taxon>Marseilla</taxon>
    </lineage>
</organism>
<comment type="caution">
    <text evidence="1">The sequence shown here is derived from an EMBL/GenBank/DDBJ whole genome shotgun (WGS) entry which is preliminary data.</text>
</comment>
<evidence type="ECO:0000313" key="1">
    <source>
        <dbReference type="EMBL" id="MBM6663023.1"/>
    </source>
</evidence>
<dbReference type="Proteomes" id="UP000764045">
    <property type="component" value="Unassembled WGS sequence"/>
</dbReference>
<sequence length="192" mass="22512">MPNWCSTALVFEGDKQEIKTLYQTMKKLERRKTPLVENGFGTNWLGCLVEALGGKWENTYCRGSWMSLQCQGNVLRMETETAWAPCIETYDFICEKFPSLTYYYISEEPMMDFYETNDSEGRYFKDRYAVDAHFPDDGYVTEYFPCLEKTLDWVSRMCGCAICSEKDLGDLNRQWKSAGTDNYCYLYQYNVV</sequence>
<keyword evidence="2" id="KW-1185">Reference proteome</keyword>
<name>A0A939B4B3_9BACT</name>
<dbReference type="RefSeq" id="WP_087249255.1">
    <property type="nucleotide sequence ID" value="NZ_JACJJG010000001.1"/>
</dbReference>
<protein>
    <submittedName>
        <fullName evidence="1">Uncharacterized protein</fullName>
    </submittedName>
</protein>
<proteinExistence type="predicted"/>
<reference evidence="1 2" key="1">
    <citation type="journal article" date="2021" name="Sci. Rep.">
        <title>The distribution of antibiotic resistance genes in chicken gut microbiota commensals.</title>
        <authorList>
            <person name="Juricova H."/>
            <person name="Matiasovicova J."/>
            <person name="Kubasova T."/>
            <person name="Cejkova D."/>
            <person name="Rychlik I."/>
        </authorList>
    </citation>
    <scope>NUCLEOTIDE SEQUENCE [LARGE SCALE GENOMIC DNA]</scope>
    <source>
        <strain evidence="1 2">An819</strain>
    </source>
</reference>
<dbReference type="EMBL" id="JACJJL010000039">
    <property type="protein sequence ID" value="MBM6663023.1"/>
    <property type="molecule type" value="Genomic_DNA"/>
</dbReference>
<gene>
    <name evidence="1" type="ORF">H6B30_14945</name>
</gene>